<keyword evidence="4" id="KW-0411">Iron-sulfur</keyword>
<dbReference type="InterPro" id="IPR058240">
    <property type="entry name" value="rSAM_sf"/>
</dbReference>
<organism evidence="6 7">
    <name type="scientific">Anaerovorax odorimutans</name>
    <dbReference type="NCBI Taxonomy" id="109327"/>
    <lineage>
        <taxon>Bacteria</taxon>
        <taxon>Bacillati</taxon>
        <taxon>Bacillota</taxon>
        <taxon>Clostridia</taxon>
        <taxon>Peptostreptococcales</taxon>
        <taxon>Anaerovoracaceae</taxon>
        <taxon>Anaerovorax</taxon>
    </lineage>
</organism>
<dbReference type="EMBL" id="JANFXK010000002">
    <property type="protein sequence ID" value="MCQ4635799.1"/>
    <property type="molecule type" value="Genomic_DNA"/>
</dbReference>
<evidence type="ECO:0000256" key="3">
    <source>
        <dbReference type="ARBA" id="ARBA00023004"/>
    </source>
</evidence>
<keyword evidence="2" id="KW-0479">Metal-binding</keyword>
<dbReference type="InterPro" id="IPR050377">
    <property type="entry name" value="Radical_SAM_PqqE_MftC-like"/>
</dbReference>
<keyword evidence="1" id="KW-0949">S-adenosyl-L-methionine</keyword>
<dbReference type="NCBIfam" id="TIGR04038">
    <property type="entry name" value="tatD_link_rSAM"/>
    <property type="match status" value="1"/>
</dbReference>
<dbReference type="CDD" id="cd01335">
    <property type="entry name" value="Radical_SAM"/>
    <property type="match status" value="1"/>
</dbReference>
<dbReference type="PROSITE" id="PS51918">
    <property type="entry name" value="RADICAL_SAM"/>
    <property type="match status" value="1"/>
</dbReference>
<dbReference type="Pfam" id="PF04055">
    <property type="entry name" value="Radical_SAM"/>
    <property type="match status" value="1"/>
</dbReference>
<proteinExistence type="predicted"/>
<feature type="domain" description="Radical SAM core" evidence="5">
    <location>
        <begin position="20"/>
        <end position="210"/>
    </location>
</feature>
<dbReference type="SUPFAM" id="SSF102114">
    <property type="entry name" value="Radical SAM enzymes"/>
    <property type="match status" value="1"/>
</dbReference>
<dbReference type="PANTHER" id="PTHR11228:SF7">
    <property type="entry name" value="PQQA PEPTIDE CYCLASE"/>
    <property type="match status" value="1"/>
</dbReference>
<evidence type="ECO:0000313" key="6">
    <source>
        <dbReference type="EMBL" id="MCQ4635799.1"/>
    </source>
</evidence>
<dbReference type="Gene3D" id="3.20.20.70">
    <property type="entry name" value="Aldolase class I"/>
    <property type="match status" value="1"/>
</dbReference>
<comment type="caution">
    <text evidence="6">The sequence shown here is derived from an EMBL/GenBank/DDBJ whole genome shotgun (WGS) entry which is preliminary data.</text>
</comment>
<dbReference type="Proteomes" id="UP001524502">
    <property type="component" value="Unassembled WGS sequence"/>
</dbReference>
<dbReference type="SFLD" id="SFLDS00029">
    <property type="entry name" value="Radical_SAM"/>
    <property type="match status" value="1"/>
</dbReference>
<keyword evidence="7" id="KW-1185">Reference proteome</keyword>
<dbReference type="SFLD" id="SFLDG01111">
    <property type="entry name" value="Uncharacterised_Radical_SAM_Su"/>
    <property type="match status" value="1"/>
</dbReference>
<dbReference type="InterPro" id="IPR023821">
    <property type="entry name" value="rSAM_TatD-assoc"/>
</dbReference>
<gene>
    <name evidence="6" type="ORF">NE619_03590</name>
</gene>
<accession>A0ABT1RKU5</accession>
<sequence length="210" mass="23686">MEILLKERQENGKMGNNIVYTYGGGLYINMTNRCTNKCEFCVRQMTDGLGGADSLWLDREPEVSEVIEALKAFRAEDYEEIIFCGYGEPAMRLDDVLEVARYLKEHTDTKVRINTNGLADLIYGKRTAPMLEGVIDRVSISLNEADAEAYDALCHPTFGKESYDAILTYIRDVKQYVEDVAVSVVSCIPKDAVERCGKIAEDLDVKFKVR</sequence>
<dbReference type="InterPro" id="IPR023822">
    <property type="entry name" value="rSAM_TatD-assoc_bac"/>
</dbReference>
<dbReference type="InterPro" id="IPR013785">
    <property type="entry name" value="Aldolase_TIM"/>
</dbReference>
<keyword evidence="3" id="KW-0408">Iron</keyword>
<dbReference type="InterPro" id="IPR007197">
    <property type="entry name" value="rSAM"/>
</dbReference>
<dbReference type="RefSeq" id="WP_256130984.1">
    <property type="nucleotide sequence ID" value="NZ_JANFXK010000002.1"/>
</dbReference>
<protein>
    <submittedName>
        <fullName evidence="6">TIGR04100 family radical SAM protein</fullName>
    </submittedName>
</protein>
<dbReference type="PANTHER" id="PTHR11228">
    <property type="entry name" value="RADICAL SAM DOMAIN PROTEIN"/>
    <property type="match status" value="1"/>
</dbReference>
<evidence type="ECO:0000256" key="2">
    <source>
        <dbReference type="ARBA" id="ARBA00022723"/>
    </source>
</evidence>
<evidence type="ECO:0000256" key="4">
    <source>
        <dbReference type="ARBA" id="ARBA00023014"/>
    </source>
</evidence>
<evidence type="ECO:0000256" key="1">
    <source>
        <dbReference type="ARBA" id="ARBA00022691"/>
    </source>
</evidence>
<evidence type="ECO:0000259" key="5">
    <source>
        <dbReference type="PROSITE" id="PS51918"/>
    </source>
</evidence>
<reference evidence="6 7" key="1">
    <citation type="submission" date="2022-06" db="EMBL/GenBank/DDBJ databases">
        <title>Isolation of gut microbiota from human fecal samples.</title>
        <authorList>
            <person name="Pamer E.G."/>
            <person name="Barat B."/>
            <person name="Waligurski E."/>
            <person name="Medina S."/>
            <person name="Paddock L."/>
            <person name="Mostad J."/>
        </authorList>
    </citation>
    <scope>NUCLEOTIDE SEQUENCE [LARGE SCALE GENOMIC DNA]</scope>
    <source>
        <strain evidence="6 7">SL.3.17</strain>
    </source>
</reference>
<evidence type="ECO:0000313" key="7">
    <source>
        <dbReference type="Proteomes" id="UP001524502"/>
    </source>
</evidence>
<name>A0ABT1RKU5_9FIRM</name>
<dbReference type="NCBIfam" id="TIGR04100">
    <property type="entry name" value="rSAM_pair_X"/>
    <property type="match status" value="1"/>
</dbReference>